<dbReference type="RefSeq" id="WP_036658188.1">
    <property type="nucleotide sequence ID" value="NZ_JQCR01000003.1"/>
</dbReference>
<organism evidence="1 2">
    <name type="scientific">Paenibacillus wynnii</name>
    <dbReference type="NCBI Taxonomy" id="268407"/>
    <lineage>
        <taxon>Bacteria</taxon>
        <taxon>Bacillati</taxon>
        <taxon>Bacillota</taxon>
        <taxon>Bacilli</taxon>
        <taxon>Bacillales</taxon>
        <taxon>Paenibacillaceae</taxon>
        <taxon>Paenibacillus</taxon>
    </lineage>
</organism>
<gene>
    <name evidence="1" type="ORF">PWYN_27360</name>
</gene>
<sequence length="148" mass="15911">MTKRIQAYFRTEDEAEGAKTSLISYNVKGLEVSPLTDPLDSGARGNRNILVPLVAYSNTSMSGGLAGVGGTTGSVAGNAAILPAIAAVDPTDDKGINLKDGEVRNDTEVTDADLDNLHYVMELKVPRENYLEVIETLRNKHAFVEVFE</sequence>
<proteinExistence type="predicted"/>
<dbReference type="OrthoDB" id="2607182at2"/>
<evidence type="ECO:0000313" key="1">
    <source>
        <dbReference type="EMBL" id="KGE18249.1"/>
    </source>
</evidence>
<dbReference type="EMBL" id="JQCR01000003">
    <property type="protein sequence ID" value="KGE18249.1"/>
    <property type="molecule type" value="Genomic_DNA"/>
</dbReference>
<name>A0A098M6P8_9BACL</name>
<dbReference type="eggNOG" id="ENOG50345GB">
    <property type="taxonomic scope" value="Bacteria"/>
</dbReference>
<comment type="caution">
    <text evidence="1">The sequence shown here is derived from an EMBL/GenBank/DDBJ whole genome shotgun (WGS) entry which is preliminary data.</text>
</comment>
<reference evidence="1 2" key="2">
    <citation type="submission" date="2014-10" db="EMBL/GenBank/DDBJ databases">
        <title>Comparative genomics of the Paenibacillus odorifer group.</title>
        <authorList>
            <person name="Tsai Y.-C."/>
            <person name="Martin N."/>
            <person name="Korlach J."/>
            <person name="Wiedmann M."/>
        </authorList>
    </citation>
    <scope>NUCLEOTIDE SEQUENCE [LARGE SCALE GENOMIC DNA]</scope>
    <source>
        <strain evidence="1 2">DSM 18334</strain>
    </source>
</reference>
<protein>
    <submittedName>
        <fullName evidence="1">Uncharacterized protein</fullName>
    </submittedName>
</protein>
<accession>A0A098M6P8</accession>
<dbReference type="AlphaFoldDB" id="A0A098M6P8"/>
<reference evidence="1 2" key="1">
    <citation type="submission" date="2014-08" db="EMBL/GenBank/DDBJ databases">
        <authorList>
            <person name="den Bakker H.C."/>
        </authorList>
    </citation>
    <scope>NUCLEOTIDE SEQUENCE [LARGE SCALE GENOMIC DNA]</scope>
    <source>
        <strain evidence="1 2">DSM 18334</strain>
    </source>
</reference>
<keyword evidence="2" id="KW-1185">Reference proteome</keyword>
<evidence type="ECO:0000313" key="2">
    <source>
        <dbReference type="Proteomes" id="UP000029734"/>
    </source>
</evidence>
<dbReference type="Proteomes" id="UP000029734">
    <property type="component" value="Unassembled WGS sequence"/>
</dbReference>